<evidence type="ECO:0000256" key="1">
    <source>
        <dbReference type="SAM" id="SignalP"/>
    </source>
</evidence>
<protein>
    <recommendedName>
        <fullName evidence="4">DUF3298 domain-containing protein</fullName>
    </recommendedName>
</protein>
<dbReference type="RefSeq" id="WP_161693832.1">
    <property type="nucleotide sequence ID" value="NZ_JAAAMU010000001.1"/>
</dbReference>
<dbReference type="PROSITE" id="PS51257">
    <property type="entry name" value="PROKAR_LIPOPROTEIN"/>
    <property type="match status" value="1"/>
</dbReference>
<keyword evidence="3" id="KW-1185">Reference proteome</keyword>
<sequence>MKIRGMMLLAVCLLLGGCSHANSNLTRGNAIIDWVDFVKLDGRSYSGLHQSVIRNPKDITNQVVGKVKFNVQGVSNPSYHTKDGDASFLQEGSKLYRVQGYEPDVLIAAKDDTTIGGYRLYRNEESGDLLRDWYEDVPLDKVGHAALYRDQETSPYVTLRDEELKSFIQLLEEGEDVQDYRSSQPADPLIYRMVLYTDSPIAYSFVIYGDHVYFAPAKVRLVDDAMRQWLYR</sequence>
<gene>
    <name evidence="2" type="ORF">GT003_01945</name>
</gene>
<proteinExistence type="predicted"/>
<evidence type="ECO:0000313" key="3">
    <source>
        <dbReference type="Proteomes" id="UP000558113"/>
    </source>
</evidence>
<evidence type="ECO:0008006" key="4">
    <source>
        <dbReference type="Google" id="ProtNLM"/>
    </source>
</evidence>
<name>A0A7X4YK11_9BACL</name>
<feature type="chain" id="PRO_5031281109" description="DUF3298 domain-containing protein" evidence="1">
    <location>
        <begin position="22"/>
        <end position="232"/>
    </location>
</feature>
<evidence type="ECO:0000313" key="2">
    <source>
        <dbReference type="EMBL" id="NBC67750.1"/>
    </source>
</evidence>
<organism evidence="2 3">
    <name type="scientific">Paenibacillus sacheonensis</name>
    <dbReference type="NCBI Taxonomy" id="742054"/>
    <lineage>
        <taxon>Bacteria</taxon>
        <taxon>Bacillati</taxon>
        <taxon>Bacillota</taxon>
        <taxon>Bacilli</taxon>
        <taxon>Bacillales</taxon>
        <taxon>Paenibacillaceae</taxon>
        <taxon>Paenibacillus</taxon>
    </lineage>
</organism>
<dbReference type="EMBL" id="JAAAMU010000001">
    <property type="protein sequence ID" value="NBC67750.1"/>
    <property type="molecule type" value="Genomic_DNA"/>
</dbReference>
<feature type="signal peptide" evidence="1">
    <location>
        <begin position="1"/>
        <end position="21"/>
    </location>
</feature>
<dbReference type="OrthoDB" id="2567404at2"/>
<comment type="caution">
    <text evidence="2">The sequence shown here is derived from an EMBL/GenBank/DDBJ whole genome shotgun (WGS) entry which is preliminary data.</text>
</comment>
<accession>A0A7X4YK11</accession>
<reference evidence="2 3" key="1">
    <citation type="submission" date="2020-01" db="EMBL/GenBank/DDBJ databases">
        <title>Paenibacillus soybeanensis sp. nov. isolated from the nodules of soybean (Glycine max(L.) Merr).</title>
        <authorList>
            <person name="Wang H."/>
        </authorList>
    </citation>
    <scope>NUCLEOTIDE SEQUENCE [LARGE SCALE GENOMIC DNA]</scope>
    <source>
        <strain evidence="2 3">DSM 23054</strain>
    </source>
</reference>
<dbReference type="AlphaFoldDB" id="A0A7X4YK11"/>
<dbReference type="Proteomes" id="UP000558113">
    <property type="component" value="Unassembled WGS sequence"/>
</dbReference>
<keyword evidence="1" id="KW-0732">Signal</keyword>